<dbReference type="Proteomes" id="UP000190774">
    <property type="component" value="Unassembled WGS sequence"/>
</dbReference>
<sequence>MNSEGRMNAAAAPSPASASGGWWARFSSLVRRRGGAGEVTAGTRIRFNLHTLSWIGVCSTMAYAGAAQSNGAAYLLAFTAGALGVMSYVYARANLRGLEIRVGANPLQSGGQEVLPVEVRAASGHMPCGLEVLLAGSPKAAFVEQIPAGQSVRLHLRLPVARGGPLKLLLRSAYPLGLLHAQRVVNVELSRRAVPPASGHLPLPTAAEKATSSGGQSRSSQQSKPGREGDDFAGVREWQPGDSPRHIDWRAVARGRPLMVKTWASGLSEAVHLDWATLALPEEEKAGQMVRWIQTAEQQGLAYSLSLPELKIPVGQGESHARRCLQAVAELHAGGLAAAESRQTLRVPPSHEYNSEVSRGPLSLLSAVLLITALPLRDLVSIWVLIVLFVSLVIRNVTVRPLQTKIVPLGLTALGIAAVYFTQGTLFTMEAGIAVLIALSGGKLLESRTPHDFQVLAMIGWFLCLCGLMADQSLMRSVWMFTSFALITGCMMRFRRGVPGWKAPALQTVKLLVQALPLVLLLFFIFPRFSLDYLQRMSGGRTNVTGVPSSLDPGKVLELAKNTATAFRVEFPDGQLPTNRDRYWRCVVLWECQGLSWNRGLNSSYAPQVGGPLPSDVRQIITMEPHGQAWLPALDVPIAYAPGQRISGLSSERILWSHDTVRKVRRVEVTSRPQMGVESLSPFQREAALDFPADLAPSLRDLAGQWRQGATRDTEVVQAGLNYLRSQGYRYTLEPGVYLGGVALEEFMTKRKIGFCEHFAAAFATLMRVAGVPSRIVMGYLGGEMSITGTHLIVRQSDAHAWVEVWLDERGWTRVDPTAVLAPARLNSDLQGYLLGDEEALERQRNSFWWQAMQQVRLFMDQVNYEWYQSVISFDDESQFGWLSRLGLSGIKEGWLLLISIGAVLLALLLLTLWLRRPARDPDRWRSAWAHFCRRLEKLGLPARRENEGPLAYAQRVAGDREAVLALAQQYASGRYGQGEVSVRTFERAVRELR</sequence>
<dbReference type="Gene3D" id="3.10.620.30">
    <property type="match status" value="1"/>
</dbReference>
<accession>A0A1T4XXE4</accession>
<dbReference type="SUPFAM" id="SSF54001">
    <property type="entry name" value="Cysteine proteinases"/>
    <property type="match status" value="1"/>
</dbReference>
<evidence type="ECO:0000313" key="4">
    <source>
        <dbReference type="EMBL" id="SKA94249.1"/>
    </source>
</evidence>
<dbReference type="EMBL" id="FUYE01000006">
    <property type="protein sequence ID" value="SKA94249.1"/>
    <property type="molecule type" value="Genomic_DNA"/>
</dbReference>
<protein>
    <submittedName>
        <fullName evidence="4">Uncharacterized conserved protein, DUF58 family, contains vWF domain</fullName>
    </submittedName>
</protein>
<gene>
    <name evidence="4" type="ORF">SAMN02745166_02125</name>
</gene>
<name>A0A1T4XXE4_9BACT</name>
<feature type="compositionally biased region" description="Low complexity" evidence="1">
    <location>
        <begin position="212"/>
        <end position="223"/>
    </location>
</feature>
<organism evidence="4 5">
    <name type="scientific">Prosthecobacter debontii</name>
    <dbReference type="NCBI Taxonomy" id="48467"/>
    <lineage>
        <taxon>Bacteria</taxon>
        <taxon>Pseudomonadati</taxon>
        <taxon>Verrucomicrobiota</taxon>
        <taxon>Verrucomicrobiia</taxon>
        <taxon>Verrucomicrobiales</taxon>
        <taxon>Verrucomicrobiaceae</taxon>
        <taxon>Prosthecobacter</taxon>
    </lineage>
</organism>
<keyword evidence="5" id="KW-1185">Reference proteome</keyword>
<feature type="compositionally biased region" description="Basic and acidic residues" evidence="1">
    <location>
        <begin position="225"/>
        <end position="234"/>
    </location>
</feature>
<dbReference type="STRING" id="48467.SAMN02745166_02125"/>
<dbReference type="PANTHER" id="PTHR42736:SF1">
    <property type="entry name" value="PROTEIN-GLUTAMINE GAMMA-GLUTAMYLTRANSFERASE"/>
    <property type="match status" value="1"/>
</dbReference>
<dbReference type="AlphaFoldDB" id="A0A1T4XXE4"/>
<evidence type="ECO:0000259" key="3">
    <source>
        <dbReference type="SMART" id="SM00460"/>
    </source>
</evidence>
<dbReference type="Pfam" id="PF01841">
    <property type="entry name" value="Transglut_core"/>
    <property type="match status" value="1"/>
</dbReference>
<evidence type="ECO:0000256" key="2">
    <source>
        <dbReference type="SAM" id="Phobius"/>
    </source>
</evidence>
<evidence type="ECO:0000256" key="1">
    <source>
        <dbReference type="SAM" id="MobiDB-lite"/>
    </source>
</evidence>
<dbReference type="OrthoDB" id="175652at2"/>
<dbReference type="SMART" id="SM00460">
    <property type="entry name" value="TGc"/>
    <property type="match status" value="1"/>
</dbReference>
<proteinExistence type="predicted"/>
<keyword evidence="2" id="KW-1133">Transmembrane helix</keyword>
<dbReference type="InterPro" id="IPR002931">
    <property type="entry name" value="Transglutaminase-like"/>
</dbReference>
<dbReference type="Pfam" id="PF11992">
    <property type="entry name" value="TgpA_N"/>
    <property type="match status" value="1"/>
</dbReference>
<keyword evidence="2" id="KW-0812">Transmembrane</keyword>
<feature type="transmembrane region" description="Helical" evidence="2">
    <location>
        <begin position="894"/>
        <end position="915"/>
    </location>
</feature>
<feature type="transmembrane region" description="Helical" evidence="2">
    <location>
        <begin position="451"/>
        <end position="470"/>
    </location>
</feature>
<dbReference type="InterPro" id="IPR038765">
    <property type="entry name" value="Papain-like_cys_pep_sf"/>
</dbReference>
<keyword evidence="2" id="KW-0472">Membrane</keyword>
<feature type="transmembrane region" description="Helical" evidence="2">
    <location>
        <begin position="506"/>
        <end position="526"/>
    </location>
</feature>
<feature type="transmembrane region" description="Helical" evidence="2">
    <location>
        <begin position="364"/>
        <end position="394"/>
    </location>
</feature>
<reference evidence="5" key="1">
    <citation type="submission" date="2017-02" db="EMBL/GenBank/DDBJ databases">
        <authorList>
            <person name="Varghese N."/>
            <person name="Submissions S."/>
        </authorList>
    </citation>
    <scope>NUCLEOTIDE SEQUENCE [LARGE SCALE GENOMIC DNA]</scope>
    <source>
        <strain evidence="5">ATCC 700200</strain>
    </source>
</reference>
<evidence type="ECO:0000313" key="5">
    <source>
        <dbReference type="Proteomes" id="UP000190774"/>
    </source>
</evidence>
<feature type="transmembrane region" description="Helical" evidence="2">
    <location>
        <begin position="72"/>
        <end position="91"/>
    </location>
</feature>
<dbReference type="InterPro" id="IPR052901">
    <property type="entry name" value="Bact_TGase-like"/>
</dbReference>
<dbReference type="PANTHER" id="PTHR42736">
    <property type="entry name" value="PROTEIN-GLUTAMINE GAMMA-GLUTAMYLTRANSFERASE"/>
    <property type="match status" value="1"/>
</dbReference>
<feature type="domain" description="Transglutaminase-like" evidence="3">
    <location>
        <begin position="748"/>
        <end position="819"/>
    </location>
</feature>
<dbReference type="RefSeq" id="WP_078813341.1">
    <property type="nucleotide sequence ID" value="NZ_FUYE01000006.1"/>
</dbReference>
<dbReference type="InterPro" id="IPR025403">
    <property type="entry name" value="TgpA-like_C"/>
</dbReference>
<feature type="transmembrane region" description="Helical" evidence="2">
    <location>
        <begin position="406"/>
        <end position="439"/>
    </location>
</feature>
<dbReference type="InterPro" id="IPR021878">
    <property type="entry name" value="TgpA_N"/>
</dbReference>
<feature type="region of interest" description="Disordered" evidence="1">
    <location>
        <begin position="195"/>
        <end position="241"/>
    </location>
</feature>
<dbReference type="Pfam" id="PF13559">
    <property type="entry name" value="DUF4129"/>
    <property type="match status" value="1"/>
</dbReference>